<dbReference type="AlphaFoldDB" id="A0A1Y2FW54"/>
<name>A0A1Y2FW54_9BASI</name>
<dbReference type="EMBL" id="MCGR01000011">
    <property type="protein sequence ID" value="ORY88265.1"/>
    <property type="molecule type" value="Genomic_DNA"/>
</dbReference>
<proteinExistence type="predicted"/>
<dbReference type="InterPro" id="IPR038765">
    <property type="entry name" value="Papain-like_cys_pep_sf"/>
</dbReference>
<feature type="transmembrane region" description="Helical" evidence="2">
    <location>
        <begin position="560"/>
        <end position="581"/>
    </location>
</feature>
<keyword evidence="5" id="KW-1185">Reference proteome</keyword>
<dbReference type="SUPFAM" id="SSF49599">
    <property type="entry name" value="TRAF domain-like"/>
    <property type="match status" value="1"/>
</dbReference>
<dbReference type="PROSITE" id="PS50144">
    <property type="entry name" value="MATH"/>
    <property type="match status" value="1"/>
</dbReference>
<feature type="region of interest" description="Disordered" evidence="1">
    <location>
        <begin position="1"/>
        <end position="22"/>
    </location>
</feature>
<evidence type="ECO:0000259" key="3">
    <source>
        <dbReference type="PROSITE" id="PS50144"/>
    </source>
</evidence>
<gene>
    <name evidence="4" type="ORF">BCR35DRAFT_301789</name>
</gene>
<feature type="domain" description="MATH" evidence="3">
    <location>
        <begin position="44"/>
        <end position="174"/>
    </location>
</feature>
<evidence type="ECO:0000256" key="2">
    <source>
        <dbReference type="SAM" id="Phobius"/>
    </source>
</evidence>
<dbReference type="Gene3D" id="2.60.210.10">
    <property type="entry name" value="Apoptosis, Tumor Necrosis Factor Receptor Associated Protein 2, Chain A"/>
    <property type="match status" value="1"/>
</dbReference>
<reference evidence="4 5" key="1">
    <citation type="submission" date="2016-07" db="EMBL/GenBank/DDBJ databases">
        <title>Pervasive Adenine N6-methylation of Active Genes in Fungi.</title>
        <authorList>
            <consortium name="DOE Joint Genome Institute"/>
            <person name="Mondo S.J."/>
            <person name="Dannebaum R.O."/>
            <person name="Kuo R.C."/>
            <person name="Labutti K."/>
            <person name="Haridas S."/>
            <person name="Kuo A."/>
            <person name="Salamov A."/>
            <person name="Ahrendt S.R."/>
            <person name="Lipzen A."/>
            <person name="Sullivan W."/>
            <person name="Andreopoulos W.B."/>
            <person name="Clum A."/>
            <person name="Lindquist E."/>
            <person name="Daum C."/>
            <person name="Ramamoorthy G.K."/>
            <person name="Gryganskyi A."/>
            <person name="Culley D."/>
            <person name="Magnuson J.K."/>
            <person name="James T.Y."/>
            <person name="O'Malley M.A."/>
            <person name="Stajich J.E."/>
            <person name="Spatafora J.W."/>
            <person name="Visel A."/>
            <person name="Grigoriev I.V."/>
        </authorList>
    </citation>
    <scope>NUCLEOTIDE SEQUENCE [LARGE SCALE GENOMIC DNA]</scope>
    <source>
        <strain evidence="4 5">62-1032</strain>
    </source>
</reference>
<evidence type="ECO:0000256" key="1">
    <source>
        <dbReference type="SAM" id="MobiDB-lite"/>
    </source>
</evidence>
<evidence type="ECO:0000313" key="4">
    <source>
        <dbReference type="EMBL" id="ORY88265.1"/>
    </source>
</evidence>
<dbReference type="OrthoDB" id="289038at2759"/>
<sequence length="590" mass="66221">MADPAPRPQPAPPSTPPRPTLYSAELDRAVPPINDKPGDEELDFKSFSWRVSWHEQECDAIRSPRFEVGGHQWSLSVRPNRELETGLVSIILNHESSNLLTGPVDHVCARLAITMTAPGVTPSPRSPNFVERGAYRFTANRKLYGFPSFGVRKDLVKWCVGADDDSIITVYLKVLKDESGYCLYRFSQARYDSRERTGLVSLRKFDDFTDVGFLHLWSIPEIRKLVYELPDLPDSPTGKMNLCVCSLQALFYALEVAERAVSTEPTVNALKNRAVTFGVERAEAVRFAYDALNDCQLPGAPSRQLFRNLLSSRTLRKNEEGSFSVDYVDTISIAAVRRFCANDLISVLNRRLKSRPSLTDLNTDDTSPQQDSQLALFDLSPFLTFELGPPGTSGSPAPRFTFPTHLNMTRYLPYTTPDSTAQSLGCTPSRQSSSFRLHTVIVQLPDLNYPNLIKKGKRVHAESYAFVRPEPSGPWYRHRDERVVIVTEKEVLESAFGGRGIEQTKEFGVATTLVYADVEFEKRRGDVKMQPVFRVREWVKRNLQIKKGESSNPFSWSETLMGASIVVGVAAVGVGLLTFGLKAAMRWRRS</sequence>
<feature type="compositionally biased region" description="Pro residues" evidence="1">
    <location>
        <begin position="1"/>
        <end position="19"/>
    </location>
</feature>
<dbReference type="Proteomes" id="UP000193467">
    <property type="component" value="Unassembled WGS sequence"/>
</dbReference>
<dbReference type="InParanoid" id="A0A1Y2FW54"/>
<keyword evidence="2" id="KW-1133">Transmembrane helix</keyword>
<dbReference type="SUPFAM" id="SSF54001">
    <property type="entry name" value="Cysteine proteinases"/>
    <property type="match status" value="1"/>
</dbReference>
<dbReference type="InterPro" id="IPR008974">
    <property type="entry name" value="TRAF-like"/>
</dbReference>
<dbReference type="STRING" id="106004.A0A1Y2FW54"/>
<keyword evidence="2" id="KW-0472">Membrane</keyword>
<organism evidence="4 5">
    <name type="scientific">Leucosporidium creatinivorum</name>
    <dbReference type="NCBI Taxonomy" id="106004"/>
    <lineage>
        <taxon>Eukaryota</taxon>
        <taxon>Fungi</taxon>
        <taxon>Dikarya</taxon>
        <taxon>Basidiomycota</taxon>
        <taxon>Pucciniomycotina</taxon>
        <taxon>Microbotryomycetes</taxon>
        <taxon>Leucosporidiales</taxon>
        <taxon>Leucosporidium</taxon>
    </lineage>
</organism>
<accession>A0A1Y2FW54</accession>
<dbReference type="InterPro" id="IPR002083">
    <property type="entry name" value="MATH/TRAF_dom"/>
</dbReference>
<dbReference type="Gene3D" id="3.90.70.10">
    <property type="entry name" value="Cysteine proteinases"/>
    <property type="match status" value="1"/>
</dbReference>
<evidence type="ECO:0000313" key="5">
    <source>
        <dbReference type="Proteomes" id="UP000193467"/>
    </source>
</evidence>
<keyword evidence="2" id="KW-0812">Transmembrane</keyword>
<protein>
    <recommendedName>
        <fullName evidence="3">MATH domain-containing protein</fullName>
    </recommendedName>
</protein>
<comment type="caution">
    <text evidence="4">The sequence shown here is derived from an EMBL/GenBank/DDBJ whole genome shotgun (WGS) entry which is preliminary data.</text>
</comment>